<dbReference type="PROSITE" id="PS51257">
    <property type="entry name" value="PROKAR_LIPOPROTEIN"/>
    <property type="match status" value="1"/>
</dbReference>
<dbReference type="InterPro" id="IPR036866">
    <property type="entry name" value="RibonucZ/Hydroxyglut_hydro"/>
</dbReference>
<feature type="transmembrane region" description="Helical" evidence="6">
    <location>
        <begin position="487"/>
        <end position="506"/>
    </location>
</feature>
<feature type="transmembrane region" description="Helical" evidence="6">
    <location>
        <begin position="29"/>
        <end position="47"/>
    </location>
</feature>
<gene>
    <name evidence="8" type="ORF">J5A65_06770</name>
</gene>
<dbReference type="InterPro" id="IPR004477">
    <property type="entry name" value="ComEC_N"/>
</dbReference>
<reference evidence="8 9" key="1">
    <citation type="submission" date="2021-03" db="EMBL/GenBank/DDBJ databases">
        <title>Human Oral Microbial Genomes.</title>
        <authorList>
            <person name="Johnston C.D."/>
            <person name="Chen T."/>
            <person name="Dewhirst F.E."/>
        </authorList>
    </citation>
    <scope>NUCLEOTIDE SEQUENCE [LARGE SCALE GENOMIC DNA]</scope>
    <source>
        <strain evidence="8 9">DSMZ 100122</strain>
    </source>
</reference>
<keyword evidence="2" id="KW-1003">Cell membrane</keyword>
<keyword evidence="4 6" id="KW-1133">Transmembrane helix</keyword>
<feature type="transmembrane region" description="Helical" evidence="6">
    <location>
        <begin position="360"/>
        <end position="379"/>
    </location>
</feature>
<feature type="transmembrane region" description="Helical" evidence="6">
    <location>
        <begin position="424"/>
        <end position="442"/>
    </location>
</feature>
<name>A0ABX7Y8N1_9ACTN</name>
<dbReference type="InterPro" id="IPR035681">
    <property type="entry name" value="ComA-like_MBL"/>
</dbReference>
<dbReference type="CDD" id="cd07731">
    <property type="entry name" value="ComA-like_MBL-fold"/>
    <property type="match status" value="1"/>
</dbReference>
<dbReference type="PANTHER" id="PTHR30619">
    <property type="entry name" value="DNA INTERNALIZATION/COMPETENCE PROTEIN COMEC/REC2"/>
    <property type="match status" value="1"/>
</dbReference>
<evidence type="ECO:0000256" key="3">
    <source>
        <dbReference type="ARBA" id="ARBA00022692"/>
    </source>
</evidence>
<evidence type="ECO:0000259" key="7">
    <source>
        <dbReference type="SMART" id="SM00849"/>
    </source>
</evidence>
<dbReference type="Pfam" id="PF03772">
    <property type="entry name" value="Competence"/>
    <property type="match status" value="1"/>
</dbReference>
<sequence length="770" mass="79309">MSRHDWRLVPLAVAAWIGCWAGTSGWRPATGLLCAGIGVLVVCALLLRKIWFDLAVCVLVVAAVLAGVRSSAVHEGLPARWAAEEPLGSALIRLEGEPALTQHSGRTLAIARATLLELEVNRRSLSTSQPVLLLAGDQLATELMDIAPGAVYRILGRLGSSEPESHEALVVRVTRISGETRAPDFFNALVTAIHAGLREAASHSPPEQAALVPSLVVGDRSGITPELTDVFRATSLSHLLAVSGSNLTLLLGVLLFATRFIGVRGWAVRGVAAGGVALFVLVCRAEPSVLRAAAMGLVALPAMGIGRGKSSVRNLSVAILVLLPLDPWLSRSWGFALSAAACLGISVGAGPMVKSMGSWAPGWLAEAIAVPLAAQLATLPLTTALSGQVSVVGVVANALAGPFVGPATVLGLVATILTWAPPAAALVAWLAGWVVQPILWIAHCGAAMPGSVLEWPTTPPGIIASVLLAGAVAVLAWAALRRRAGALCLILGLLVAGWLRPVPLDWPGRWQVVFCDVGQGDATVLRAGDATAVLVDTGPEPAPTIACLESLGIRHIPLLVLTHFHADHIGGAEAVLSRFRPEMVLVSPLRSPGMSAASVDAAAEAYGARVIVAVPGQSMTVGEVGWVTASAWQPGGTSVAGESESSVENDSSVVGVADVAGMRVLLPGDAEPGGQEQAIRRARDLGISLSAHVLKIPHHGSSRQAPEFLAASAAQLAVASCGQGNSYGHPSSKTLTRVAALGMVVARTDTDGSVAVSLEAGKLNVRRWRG</sequence>
<evidence type="ECO:0000313" key="8">
    <source>
        <dbReference type="EMBL" id="QUC09406.1"/>
    </source>
</evidence>
<dbReference type="InterPro" id="IPR052159">
    <property type="entry name" value="Competence_DNA_uptake"/>
</dbReference>
<accession>A0ABX7Y8N1</accession>
<evidence type="ECO:0000313" key="9">
    <source>
        <dbReference type="Proteomes" id="UP000678513"/>
    </source>
</evidence>
<feature type="transmembrane region" description="Helical" evidence="6">
    <location>
        <begin position="335"/>
        <end position="353"/>
    </location>
</feature>
<proteinExistence type="predicted"/>
<feature type="transmembrane region" description="Helical" evidence="6">
    <location>
        <begin position="391"/>
        <end position="417"/>
    </location>
</feature>
<dbReference type="SUPFAM" id="SSF56281">
    <property type="entry name" value="Metallo-hydrolase/oxidoreductase"/>
    <property type="match status" value="1"/>
</dbReference>
<evidence type="ECO:0000256" key="1">
    <source>
        <dbReference type="ARBA" id="ARBA00004651"/>
    </source>
</evidence>
<dbReference type="RefSeq" id="WP_212326945.1">
    <property type="nucleotide sequence ID" value="NZ_AP024463.1"/>
</dbReference>
<evidence type="ECO:0000256" key="4">
    <source>
        <dbReference type="ARBA" id="ARBA00022989"/>
    </source>
</evidence>
<dbReference type="NCBIfam" id="TIGR00360">
    <property type="entry name" value="ComEC_N-term"/>
    <property type="match status" value="1"/>
</dbReference>
<protein>
    <submittedName>
        <fullName evidence="8">ComEC/Rec2 family competence protein</fullName>
    </submittedName>
</protein>
<keyword evidence="9" id="KW-1185">Reference proteome</keyword>
<dbReference type="Gene3D" id="3.60.15.10">
    <property type="entry name" value="Ribonuclease Z/Hydroxyacylglutathione hydrolase-like"/>
    <property type="match status" value="1"/>
</dbReference>
<feature type="domain" description="Metallo-beta-lactamase" evidence="7">
    <location>
        <begin position="519"/>
        <end position="699"/>
    </location>
</feature>
<dbReference type="Proteomes" id="UP000678513">
    <property type="component" value="Chromosome"/>
</dbReference>
<feature type="transmembrane region" description="Helical" evidence="6">
    <location>
        <begin position="236"/>
        <end position="257"/>
    </location>
</feature>
<comment type="subcellular location">
    <subcellularLocation>
        <location evidence="1">Cell membrane</location>
        <topology evidence="1">Multi-pass membrane protein</topology>
    </subcellularLocation>
</comment>
<feature type="transmembrane region" description="Helical" evidence="6">
    <location>
        <begin position="266"/>
        <end position="282"/>
    </location>
</feature>
<feature type="transmembrane region" description="Helical" evidence="6">
    <location>
        <begin position="462"/>
        <end position="480"/>
    </location>
</feature>
<dbReference type="InterPro" id="IPR001279">
    <property type="entry name" value="Metallo-B-lactamas"/>
</dbReference>
<keyword evidence="3 6" id="KW-0812">Transmembrane</keyword>
<keyword evidence="5 6" id="KW-0472">Membrane</keyword>
<dbReference type="Pfam" id="PF00753">
    <property type="entry name" value="Lactamase_B"/>
    <property type="match status" value="1"/>
</dbReference>
<dbReference type="EMBL" id="CP072384">
    <property type="protein sequence ID" value="QUC09406.1"/>
    <property type="molecule type" value="Genomic_DNA"/>
</dbReference>
<evidence type="ECO:0000256" key="5">
    <source>
        <dbReference type="ARBA" id="ARBA00023136"/>
    </source>
</evidence>
<evidence type="ECO:0000256" key="6">
    <source>
        <dbReference type="SAM" id="Phobius"/>
    </source>
</evidence>
<evidence type="ECO:0000256" key="2">
    <source>
        <dbReference type="ARBA" id="ARBA00022475"/>
    </source>
</evidence>
<dbReference type="SMART" id="SM00849">
    <property type="entry name" value="Lactamase_B"/>
    <property type="match status" value="1"/>
</dbReference>
<dbReference type="PANTHER" id="PTHR30619:SF1">
    <property type="entry name" value="RECOMBINATION PROTEIN 2"/>
    <property type="match status" value="1"/>
</dbReference>
<organism evidence="8 9">
    <name type="scientific">Arachnia rubra</name>
    <dbReference type="NCBI Taxonomy" id="1547448"/>
    <lineage>
        <taxon>Bacteria</taxon>
        <taxon>Bacillati</taxon>
        <taxon>Actinomycetota</taxon>
        <taxon>Actinomycetes</taxon>
        <taxon>Propionibacteriales</taxon>
        <taxon>Propionibacteriaceae</taxon>
        <taxon>Arachnia</taxon>
    </lineage>
</organism>
<feature type="transmembrane region" description="Helical" evidence="6">
    <location>
        <begin position="288"/>
        <end position="305"/>
    </location>
</feature>